<dbReference type="InterPro" id="IPR000276">
    <property type="entry name" value="GPCR_Rhodpsn"/>
</dbReference>
<proteinExistence type="inferred from homology"/>
<evidence type="ECO:0000256" key="1">
    <source>
        <dbReference type="ARBA" id="ARBA00004651"/>
    </source>
</evidence>
<keyword evidence="9 12" id="KW-1015">Disulfide bond</keyword>
<dbReference type="CDD" id="cd00112">
    <property type="entry name" value="LDLa"/>
    <property type="match status" value="3"/>
</dbReference>
<protein>
    <recommendedName>
        <fullName evidence="16">G-protein coupled receptors family 1 profile domain-containing protein</fullName>
    </recommendedName>
</protein>
<dbReference type="InterPro" id="IPR001611">
    <property type="entry name" value="Leu-rich_rpt"/>
</dbReference>
<dbReference type="SUPFAM" id="SSF57424">
    <property type="entry name" value="LDL receptor-like module"/>
    <property type="match status" value="3"/>
</dbReference>
<feature type="transmembrane region" description="Helical" evidence="14">
    <location>
        <begin position="516"/>
        <end position="541"/>
    </location>
</feature>
<evidence type="ECO:0000256" key="6">
    <source>
        <dbReference type="ARBA" id="ARBA00022989"/>
    </source>
</evidence>
<evidence type="ECO:0000256" key="9">
    <source>
        <dbReference type="ARBA" id="ARBA00023157"/>
    </source>
</evidence>
<dbReference type="Gene3D" id="4.10.400.10">
    <property type="entry name" value="Low-density Lipoprotein Receptor"/>
    <property type="match status" value="1"/>
</dbReference>
<dbReference type="PRINTS" id="PR00237">
    <property type="entry name" value="GPCRRHODOPSN"/>
</dbReference>
<feature type="transmembrane region" description="Helical" evidence="14">
    <location>
        <begin position="757"/>
        <end position="779"/>
    </location>
</feature>
<keyword evidence="4 13" id="KW-0812">Transmembrane</keyword>
<keyword evidence="3" id="KW-0433">Leucine-rich repeat</keyword>
<dbReference type="SMART" id="SM00192">
    <property type="entry name" value="LDLa"/>
    <property type="match status" value="3"/>
</dbReference>
<feature type="transmembrane region" description="Helical" evidence="14">
    <location>
        <begin position="722"/>
        <end position="745"/>
    </location>
</feature>
<dbReference type="PROSITE" id="PS50068">
    <property type="entry name" value="LDLRA_2"/>
    <property type="match status" value="3"/>
</dbReference>
<dbReference type="Proteomes" id="UP001152320">
    <property type="component" value="Chromosome 6"/>
</dbReference>
<feature type="transmembrane region" description="Helical" evidence="14">
    <location>
        <begin position="477"/>
        <end position="495"/>
    </location>
</feature>
<comment type="subcellular location">
    <subcellularLocation>
        <location evidence="1">Cell membrane</location>
        <topology evidence="1">Multi-pass membrane protein</topology>
    </subcellularLocation>
</comment>
<dbReference type="Gene3D" id="3.80.10.10">
    <property type="entry name" value="Ribonuclease Inhibitor"/>
    <property type="match status" value="2"/>
</dbReference>
<evidence type="ECO:0000256" key="5">
    <source>
        <dbReference type="ARBA" id="ARBA00022737"/>
    </source>
</evidence>
<dbReference type="SUPFAM" id="SSF52058">
    <property type="entry name" value="L domain-like"/>
    <property type="match status" value="1"/>
</dbReference>
<keyword evidence="8 14" id="KW-0472">Membrane</keyword>
<keyword evidence="7 13" id="KW-0297">G-protein coupled receptor</keyword>
<feature type="disulfide bond" evidence="12">
    <location>
        <begin position="135"/>
        <end position="150"/>
    </location>
</feature>
<evidence type="ECO:0000256" key="4">
    <source>
        <dbReference type="ARBA" id="ARBA00022692"/>
    </source>
</evidence>
<evidence type="ECO:0000313" key="18">
    <source>
        <dbReference type="Proteomes" id="UP001152320"/>
    </source>
</evidence>
<evidence type="ECO:0000256" key="8">
    <source>
        <dbReference type="ARBA" id="ARBA00023136"/>
    </source>
</evidence>
<feature type="chain" id="PRO_5040254353" description="G-protein coupled receptors family 1 profile domain-containing protein" evidence="15">
    <location>
        <begin position="20"/>
        <end position="841"/>
    </location>
</feature>
<feature type="domain" description="G-protein coupled receptors family 1 profile" evidence="16">
    <location>
        <begin position="489"/>
        <end position="777"/>
    </location>
</feature>
<comment type="caution">
    <text evidence="12">Lacks conserved residue(s) required for the propagation of feature annotation.</text>
</comment>
<keyword evidence="2" id="KW-1003">Cell membrane</keyword>
<dbReference type="GO" id="GO:0009755">
    <property type="term" value="P:hormone-mediated signaling pathway"/>
    <property type="evidence" value="ECO:0007669"/>
    <property type="project" value="TreeGrafter"/>
</dbReference>
<evidence type="ECO:0000256" key="14">
    <source>
        <dbReference type="SAM" id="Phobius"/>
    </source>
</evidence>
<evidence type="ECO:0000256" key="3">
    <source>
        <dbReference type="ARBA" id="ARBA00022614"/>
    </source>
</evidence>
<dbReference type="PROSITE" id="PS50262">
    <property type="entry name" value="G_PROTEIN_RECEP_F1_2"/>
    <property type="match status" value="1"/>
</dbReference>
<evidence type="ECO:0000256" key="11">
    <source>
        <dbReference type="ARBA" id="ARBA00023224"/>
    </source>
</evidence>
<dbReference type="Gene3D" id="1.20.1070.10">
    <property type="entry name" value="Rhodopsin 7-helix transmembrane proteins"/>
    <property type="match status" value="1"/>
</dbReference>
<feature type="transmembrane region" description="Helical" evidence="14">
    <location>
        <begin position="561"/>
        <end position="591"/>
    </location>
</feature>
<organism evidence="17 18">
    <name type="scientific">Holothuria leucospilota</name>
    <name type="common">Black long sea cucumber</name>
    <name type="synonym">Mertensiothuria leucospilota</name>
    <dbReference type="NCBI Taxonomy" id="206669"/>
    <lineage>
        <taxon>Eukaryota</taxon>
        <taxon>Metazoa</taxon>
        <taxon>Echinodermata</taxon>
        <taxon>Eleutherozoa</taxon>
        <taxon>Echinozoa</taxon>
        <taxon>Holothuroidea</taxon>
        <taxon>Aspidochirotacea</taxon>
        <taxon>Aspidochirotida</taxon>
        <taxon>Holothuriidae</taxon>
        <taxon>Holothuria</taxon>
    </lineage>
</organism>
<dbReference type="InterPro" id="IPR003591">
    <property type="entry name" value="Leu-rich_rpt_typical-subtyp"/>
</dbReference>
<dbReference type="InterPro" id="IPR032675">
    <property type="entry name" value="LRR_dom_sf"/>
</dbReference>
<dbReference type="PROSITE" id="PS00237">
    <property type="entry name" value="G_PROTEIN_RECEP_F1_1"/>
    <property type="match status" value="1"/>
</dbReference>
<keyword evidence="11 13" id="KW-0807">Transducer</keyword>
<dbReference type="PANTHER" id="PTHR24372">
    <property type="entry name" value="GLYCOPROTEIN HORMONE RECEPTOR"/>
    <property type="match status" value="1"/>
</dbReference>
<dbReference type="PROSITE" id="PS51450">
    <property type="entry name" value="LRR"/>
    <property type="match status" value="2"/>
</dbReference>
<evidence type="ECO:0000259" key="16">
    <source>
        <dbReference type="PROSITE" id="PS50262"/>
    </source>
</evidence>
<dbReference type="SMART" id="SM00369">
    <property type="entry name" value="LRR_TYP"/>
    <property type="match status" value="7"/>
</dbReference>
<dbReference type="Pfam" id="PF00001">
    <property type="entry name" value="7tm_1"/>
    <property type="match status" value="2"/>
</dbReference>
<sequence length="841" mass="94295">MMSFIAYAVIICCVGFTTDTFINGFLYDDYNQFCCYMNTAVCLNNSVICDGIQNCPDGEDEIFCANYIFDPDDYCCSDNISKCISSSMECDGHYDCPGGDDEFFCDVPQTPECLSKGMLYCAEDPTVCLEHHDICDGRFNCPYNSDEFHCHDTCPANCSVCSRLELVCESYYPWTYEEVSDVKEQVPNVKSVVLVGPPKLNDVELTWSEAIGNDTSYFLRHVTSGIFQSLNIKYISPFDFLHFEDLLVLGIVANKLTFLRNGTFSSLELLKELHLQFNQIEEIEGGALPANVELLSLLGNNLKVLRKGMFEGMIRLQHLNIKSNEIAYIEDDTFQDLGNLTNLDLENNRITSLNAPAFAGLVSLEYIHLTFNKLTFLENTVFRFVPKLSYIDLSGNPLQDIEGGTFAVLYHLRSLLIQSTELNFHDKSIADGLQNLEILVADNFGMCCLVNEDTDCQTPPSPFATCRGIFRTPLLRASAWIVSLCALGGNLLVVVMRIKRQRRFSSANPTNIQNHFITNLAIADLLTGLYLFTLAIADAHFGSDYFLHSKDWREGSICKTIGVIGVLSSMVSIQILTVITIDRFLCLVFPFGKVHFHSKSSKVTIFAVWTLGTLLAAIPALLSRKLDGFYGYSDVCLGLPLVTDAKELTSQWVLGEDLAGYEFVFIESEERTGWVYSQVLFIYFSAVCVVIITVCYVLMFFTVKKSARLSQRSETSSQEVTMAIKMAFIVGTDMLCWVPIIILGILSQCGIEIPVAFYAWIVIFVLPINSALNPFIFTFSSLRRRKRSSSTVSSGHQISRHIPQVPQRTWLPLTLLRRALQSNDRYAGANSQVTSIDNTHM</sequence>
<feature type="transmembrane region" description="Helical" evidence="14">
    <location>
        <begin position="680"/>
        <end position="701"/>
    </location>
</feature>
<evidence type="ECO:0000256" key="10">
    <source>
        <dbReference type="ARBA" id="ARBA00023170"/>
    </source>
</evidence>
<feature type="disulfide bond" evidence="12">
    <location>
        <begin position="90"/>
        <end position="105"/>
    </location>
</feature>
<dbReference type="GO" id="GO:0007189">
    <property type="term" value="P:adenylate cyclase-activating G protein-coupled receptor signaling pathway"/>
    <property type="evidence" value="ECO:0007669"/>
    <property type="project" value="TreeGrafter"/>
</dbReference>
<dbReference type="Pfam" id="PF13855">
    <property type="entry name" value="LRR_8"/>
    <property type="match status" value="1"/>
</dbReference>
<dbReference type="EMBL" id="JAIZAY010000006">
    <property type="protein sequence ID" value="KAJ8040685.1"/>
    <property type="molecule type" value="Genomic_DNA"/>
</dbReference>
<evidence type="ECO:0000256" key="15">
    <source>
        <dbReference type="SAM" id="SignalP"/>
    </source>
</evidence>
<gene>
    <name evidence="17" type="ORF">HOLleu_15048</name>
</gene>
<keyword evidence="10 13" id="KW-0675">Receptor</keyword>
<dbReference type="SUPFAM" id="SSF81321">
    <property type="entry name" value="Family A G protein-coupled receptor-like"/>
    <property type="match status" value="1"/>
</dbReference>
<dbReference type="InterPro" id="IPR023415">
    <property type="entry name" value="LDLR_class-A_CS"/>
</dbReference>
<reference evidence="17" key="1">
    <citation type="submission" date="2021-10" db="EMBL/GenBank/DDBJ databases">
        <title>Tropical sea cucumber genome reveals ecological adaptation and Cuvierian tubules defense mechanism.</title>
        <authorList>
            <person name="Chen T."/>
        </authorList>
    </citation>
    <scope>NUCLEOTIDE SEQUENCE</scope>
    <source>
        <strain evidence="17">Nanhai2018</strain>
        <tissue evidence="17">Muscle</tissue>
    </source>
</reference>
<keyword evidence="18" id="KW-1185">Reference proteome</keyword>
<dbReference type="PROSITE" id="PS01209">
    <property type="entry name" value="LDLRA_1"/>
    <property type="match status" value="2"/>
</dbReference>
<keyword evidence="5" id="KW-0677">Repeat</keyword>
<feature type="disulfide bond" evidence="12">
    <location>
        <begin position="49"/>
        <end position="64"/>
    </location>
</feature>
<dbReference type="AlphaFoldDB" id="A0A9Q1C9M5"/>
<keyword evidence="6 14" id="KW-1133">Transmembrane helix</keyword>
<dbReference type="GO" id="GO:0005886">
    <property type="term" value="C:plasma membrane"/>
    <property type="evidence" value="ECO:0007669"/>
    <property type="project" value="UniProtKB-SubCell"/>
</dbReference>
<dbReference type="OrthoDB" id="10035376at2759"/>
<evidence type="ECO:0000256" key="13">
    <source>
        <dbReference type="RuleBase" id="RU000688"/>
    </source>
</evidence>
<dbReference type="InterPro" id="IPR017452">
    <property type="entry name" value="GPCR_Rhodpsn_7TM"/>
</dbReference>
<feature type="transmembrane region" description="Helical" evidence="14">
    <location>
        <begin position="603"/>
        <end position="622"/>
    </location>
</feature>
<evidence type="ECO:0000256" key="7">
    <source>
        <dbReference type="ARBA" id="ARBA00023040"/>
    </source>
</evidence>
<dbReference type="InterPro" id="IPR036055">
    <property type="entry name" value="LDL_receptor-like_sf"/>
</dbReference>
<dbReference type="PANTHER" id="PTHR24372:SF77">
    <property type="entry name" value="G-PROTEIN COUPLED RECEPTORS FAMILY 1 PROFILE DOMAIN-CONTAINING PROTEIN"/>
    <property type="match status" value="1"/>
</dbReference>
<evidence type="ECO:0000256" key="2">
    <source>
        <dbReference type="ARBA" id="ARBA00022475"/>
    </source>
</evidence>
<comment type="similarity">
    <text evidence="13">Belongs to the G-protein coupled receptor 1 family.</text>
</comment>
<name>A0A9Q1C9M5_HOLLE</name>
<accession>A0A9Q1C9M5</accession>
<comment type="caution">
    <text evidence="17">The sequence shown here is derived from an EMBL/GenBank/DDBJ whole genome shotgun (WGS) entry which is preliminary data.</text>
</comment>
<feature type="signal peptide" evidence="15">
    <location>
        <begin position="1"/>
        <end position="19"/>
    </location>
</feature>
<keyword evidence="15" id="KW-0732">Signal</keyword>
<dbReference type="InterPro" id="IPR002172">
    <property type="entry name" value="LDrepeatLR_classA_rpt"/>
</dbReference>
<dbReference type="GO" id="GO:0008528">
    <property type="term" value="F:G protein-coupled peptide receptor activity"/>
    <property type="evidence" value="ECO:0007669"/>
    <property type="project" value="TreeGrafter"/>
</dbReference>
<evidence type="ECO:0000256" key="12">
    <source>
        <dbReference type="PROSITE-ProRule" id="PRU00124"/>
    </source>
</evidence>
<evidence type="ECO:0000313" key="17">
    <source>
        <dbReference type="EMBL" id="KAJ8040685.1"/>
    </source>
</evidence>